<name>A0A538U3J3_UNCEI</name>
<dbReference type="Pfam" id="PF01435">
    <property type="entry name" value="Peptidase_M48"/>
    <property type="match status" value="1"/>
</dbReference>
<dbReference type="GO" id="GO:0046872">
    <property type="term" value="F:metal ion binding"/>
    <property type="evidence" value="ECO:0007669"/>
    <property type="project" value="UniProtKB-KW"/>
</dbReference>
<evidence type="ECO:0000256" key="6">
    <source>
        <dbReference type="PIRSR" id="PIRSR627057-1"/>
    </source>
</evidence>
<evidence type="ECO:0000256" key="9">
    <source>
        <dbReference type="SAM" id="SignalP"/>
    </source>
</evidence>
<feature type="binding site" evidence="7">
    <location>
        <position position="343"/>
    </location>
    <ligand>
        <name>Zn(2+)</name>
        <dbReference type="ChEBI" id="CHEBI:29105"/>
        <note>catalytic</note>
    </ligand>
</feature>
<keyword evidence="3" id="KW-0378">Hydrolase</keyword>
<dbReference type="PANTHER" id="PTHR10120">
    <property type="entry name" value="CAAX PRENYL PROTEASE 1"/>
    <property type="match status" value="1"/>
</dbReference>
<accession>A0A538U3J3</accession>
<dbReference type="Gene3D" id="3.30.2010.10">
    <property type="entry name" value="Metalloproteases ('zincins'), catalytic domain"/>
    <property type="match status" value="1"/>
</dbReference>
<comment type="caution">
    <text evidence="12">The sequence shown here is derived from an EMBL/GenBank/DDBJ whole genome shotgun (WGS) entry which is preliminary data.</text>
</comment>
<feature type="transmembrane region" description="Helical" evidence="8">
    <location>
        <begin position="353"/>
        <end position="376"/>
    </location>
</feature>
<feature type="active site" description="Proton donor" evidence="6">
    <location>
        <position position="427"/>
    </location>
</feature>
<evidence type="ECO:0000313" key="12">
    <source>
        <dbReference type="EMBL" id="TMQ70458.1"/>
    </source>
</evidence>
<keyword evidence="8" id="KW-1133">Transmembrane helix</keyword>
<keyword evidence="8" id="KW-0812">Transmembrane</keyword>
<dbReference type="AlphaFoldDB" id="A0A538U3J3"/>
<dbReference type="GO" id="GO:0071586">
    <property type="term" value="P:CAAX-box protein processing"/>
    <property type="evidence" value="ECO:0007669"/>
    <property type="project" value="InterPro"/>
</dbReference>
<proteinExistence type="predicted"/>
<keyword evidence="9" id="KW-0732">Signal</keyword>
<keyword evidence="1" id="KW-0645">Protease</keyword>
<dbReference type="InterPro" id="IPR027057">
    <property type="entry name" value="CAXX_Prtase_1"/>
</dbReference>
<organism evidence="12 13">
    <name type="scientific">Eiseniibacteriota bacterium</name>
    <dbReference type="NCBI Taxonomy" id="2212470"/>
    <lineage>
        <taxon>Bacteria</taxon>
        <taxon>Candidatus Eiseniibacteriota</taxon>
    </lineage>
</organism>
<feature type="transmembrane region" description="Helical" evidence="8">
    <location>
        <begin position="163"/>
        <end position="186"/>
    </location>
</feature>
<dbReference type="InterPro" id="IPR001915">
    <property type="entry name" value="Peptidase_M48"/>
</dbReference>
<evidence type="ECO:0000256" key="1">
    <source>
        <dbReference type="ARBA" id="ARBA00022670"/>
    </source>
</evidence>
<feature type="domain" description="CAAX prenyl protease 1 N-terminal" evidence="11">
    <location>
        <begin position="115"/>
        <end position="270"/>
    </location>
</feature>
<feature type="transmembrane region" description="Helical" evidence="8">
    <location>
        <begin position="241"/>
        <end position="264"/>
    </location>
</feature>
<evidence type="ECO:0000259" key="11">
    <source>
        <dbReference type="Pfam" id="PF16491"/>
    </source>
</evidence>
<sequence length="500" mass="55258">MSGATLVVARRIAALGTAVILMGPAPALAQGATLARDSLAARAASAPGRPVAAPDTLAPRLPVVRRDALAAGDAEGIAAADSLAGGEAMAINPAAPVPAPPPRDYVAEARANFTAENRSYAGTRTALGFVEPFYALVVALLILFSGLAAKLRDLACRLSRRLYFQVLVFLTLYTVVDFVLGFPFAWYQGYALERQYGLSTQSFAAWLGDEGKGVGVTLIVYGLVPVLWLIYRAIARWPRGWWFPVALGTLPLILAGALIQPLVIDPLYNRFTPLHDQHLKGRILELAAWGDVPARNVYEVDKSEQTVKYNAYVNGFGASQRIVLWDTTLRGMREDEILFVVGHEMGHYRLGHIWRGIVLYSLGSFLLFFLISRFAGGTLRRFGSHWDIRELKDVASMPLLAAMLSLFSLVGQPVINAYSRRVEHEADAFAVELTRDNDAGARAFLKLGSQNRDDPEPSRFVTFYQYSHPPLMERIRFALAYRPWEQGKPNRYFHRPTARR</sequence>
<evidence type="ECO:0000256" key="7">
    <source>
        <dbReference type="PIRSR" id="PIRSR627057-2"/>
    </source>
</evidence>
<evidence type="ECO:0000259" key="10">
    <source>
        <dbReference type="Pfam" id="PF01435"/>
    </source>
</evidence>
<dbReference type="GO" id="GO:0004222">
    <property type="term" value="F:metalloendopeptidase activity"/>
    <property type="evidence" value="ECO:0007669"/>
    <property type="project" value="InterPro"/>
</dbReference>
<keyword evidence="2 7" id="KW-0479">Metal-binding</keyword>
<evidence type="ECO:0000256" key="5">
    <source>
        <dbReference type="ARBA" id="ARBA00023049"/>
    </source>
</evidence>
<dbReference type="InterPro" id="IPR032456">
    <property type="entry name" value="Peptidase_M48_N"/>
</dbReference>
<evidence type="ECO:0000256" key="3">
    <source>
        <dbReference type="ARBA" id="ARBA00022801"/>
    </source>
</evidence>
<evidence type="ECO:0000256" key="2">
    <source>
        <dbReference type="ARBA" id="ARBA00022723"/>
    </source>
</evidence>
<keyword evidence="4 7" id="KW-0862">Zinc</keyword>
<keyword evidence="5" id="KW-0482">Metalloprotease</keyword>
<feature type="transmembrane region" description="Helical" evidence="8">
    <location>
        <begin position="133"/>
        <end position="151"/>
    </location>
</feature>
<gene>
    <name evidence="12" type="ORF">E6K81_12550</name>
</gene>
<protein>
    <submittedName>
        <fullName evidence="12">M48 family metallopeptidase</fullName>
    </submittedName>
</protein>
<dbReference type="EMBL" id="VBPB01000223">
    <property type="protein sequence ID" value="TMQ70458.1"/>
    <property type="molecule type" value="Genomic_DNA"/>
</dbReference>
<comment type="cofactor">
    <cofactor evidence="7">
        <name>Zn(2+)</name>
        <dbReference type="ChEBI" id="CHEBI:29105"/>
    </cofactor>
    <text evidence="7">Binds 1 zinc ion per subunit.</text>
</comment>
<dbReference type="Pfam" id="PF16491">
    <property type="entry name" value="Peptidase_M48_N"/>
    <property type="match status" value="1"/>
</dbReference>
<evidence type="ECO:0000256" key="8">
    <source>
        <dbReference type="SAM" id="Phobius"/>
    </source>
</evidence>
<feature type="active site" evidence="6">
    <location>
        <position position="344"/>
    </location>
</feature>
<dbReference type="CDD" id="cd07343">
    <property type="entry name" value="M48A_Zmpste24p_like"/>
    <property type="match status" value="1"/>
</dbReference>
<feature type="binding site" evidence="7">
    <location>
        <position position="423"/>
    </location>
    <ligand>
        <name>Zn(2+)</name>
        <dbReference type="ChEBI" id="CHEBI:29105"/>
        <note>catalytic</note>
    </ligand>
</feature>
<keyword evidence="8" id="KW-0472">Membrane</keyword>
<feature type="signal peptide" evidence="9">
    <location>
        <begin position="1"/>
        <end position="29"/>
    </location>
</feature>
<feature type="domain" description="Peptidase M48" evidence="10">
    <location>
        <begin position="274"/>
        <end position="478"/>
    </location>
</feature>
<feature type="chain" id="PRO_5021814145" evidence="9">
    <location>
        <begin position="30"/>
        <end position="500"/>
    </location>
</feature>
<feature type="binding site" evidence="7">
    <location>
        <position position="347"/>
    </location>
    <ligand>
        <name>Zn(2+)</name>
        <dbReference type="ChEBI" id="CHEBI:29105"/>
        <note>catalytic</note>
    </ligand>
</feature>
<dbReference type="Proteomes" id="UP000319771">
    <property type="component" value="Unassembled WGS sequence"/>
</dbReference>
<reference evidence="12 13" key="1">
    <citation type="journal article" date="2019" name="Nat. Microbiol.">
        <title>Mediterranean grassland soil C-N compound turnover is dependent on rainfall and depth, and is mediated by genomically divergent microorganisms.</title>
        <authorList>
            <person name="Diamond S."/>
            <person name="Andeer P.F."/>
            <person name="Li Z."/>
            <person name="Crits-Christoph A."/>
            <person name="Burstein D."/>
            <person name="Anantharaman K."/>
            <person name="Lane K.R."/>
            <person name="Thomas B.C."/>
            <person name="Pan C."/>
            <person name="Northen T.R."/>
            <person name="Banfield J.F."/>
        </authorList>
    </citation>
    <scope>NUCLEOTIDE SEQUENCE [LARGE SCALE GENOMIC DNA]</scope>
    <source>
        <strain evidence="12">WS_11</strain>
    </source>
</reference>
<evidence type="ECO:0000313" key="13">
    <source>
        <dbReference type="Proteomes" id="UP000319771"/>
    </source>
</evidence>
<feature type="transmembrane region" description="Helical" evidence="8">
    <location>
        <begin position="213"/>
        <end position="234"/>
    </location>
</feature>
<evidence type="ECO:0000256" key="4">
    <source>
        <dbReference type="ARBA" id="ARBA00022833"/>
    </source>
</evidence>